<evidence type="ECO:0000313" key="1">
    <source>
        <dbReference type="EMBL" id="MCU9614046.1"/>
    </source>
</evidence>
<name>A0AAE3IVC0_9BACI</name>
<dbReference type="AlphaFoldDB" id="A0AAE3IVC0"/>
<protein>
    <recommendedName>
        <fullName evidence="3">Tetratricopeptide repeat protein</fullName>
    </recommendedName>
</protein>
<keyword evidence="2" id="KW-1185">Reference proteome</keyword>
<dbReference type="RefSeq" id="WP_263073281.1">
    <property type="nucleotide sequence ID" value="NZ_JAOUSF010000003.1"/>
</dbReference>
<proteinExistence type="predicted"/>
<dbReference type="Proteomes" id="UP001209318">
    <property type="component" value="Unassembled WGS sequence"/>
</dbReference>
<evidence type="ECO:0000313" key="2">
    <source>
        <dbReference type="Proteomes" id="UP001209318"/>
    </source>
</evidence>
<gene>
    <name evidence="1" type="ORF">OEV98_10780</name>
</gene>
<reference evidence="1" key="1">
    <citation type="submission" date="2022-10" db="EMBL/GenBank/DDBJ databases">
        <title>Description of Fervidibacillus gen. nov. in the family Fervidibacillaceae fam. nov. with two species, Fervidibacillus albus sp. nov., and Fervidibacillus halotolerans sp. nov., isolated from tidal flat sediments.</title>
        <authorList>
            <person name="Kwon K.K."/>
            <person name="Yang S.-H."/>
        </authorList>
    </citation>
    <scope>NUCLEOTIDE SEQUENCE</scope>
    <source>
        <strain evidence="1">JCM 19140</strain>
    </source>
</reference>
<dbReference type="Gene3D" id="1.25.40.10">
    <property type="entry name" value="Tetratricopeptide repeat domain"/>
    <property type="match status" value="1"/>
</dbReference>
<accession>A0AAE3IVC0</accession>
<dbReference type="SUPFAM" id="SSF48452">
    <property type="entry name" value="TPR-like"/>
    <property type="match status" value="1"/>
</dbReference>
<dbReference type="InterPro" id="IPR011990">
    <property type="entry name" value="TPR-like_helical_dom_sf"/>
</dbReference>
<sequence>MKEEASNNNIILFPKLEQRLLQKGKDYLDRGRVNEAIPLLLDAKKINSENQDILYTLTAAYLKLGSMQKALDIVEEMLNLGIGDYFETTDMYITILFQLHEYKKIQQLITMLMEENQIPFSKMDQYTELLHLCERMDDVENIEHSREFEPIENIFEGNFTEIVQNIAQLDIEQIQHHIDTIRNFLRDEEEDPFIKTILLNTLKENDYREVVTIKKFGMEMNLNVMEYPSVREVPFVEEVKQFLFKQYEQKNPSLMEYTNTLCERFFFNIYPLERDFTNVELWANAILRVVDRYMNENEVADGNDSQFRISNGIDEDKLQEAQQFILAVEQKFVSRF</sequence>
<dbReference type="EMBL" id="JAOUSF010000003">
    <property type="protein sequence ID" value="MCU9614046.1"/>
    <property type="molecule type" value="Genomic_DNA"/>
</dbReference>
<comment type="caution">
    <text evidence="1">The sequence shown here is derived from an EMBL/GenBank/DDBJ whole genome shotgun (WGS) entry which is preliminary data.</text>
</comment>
<organism evidence="1 2">
    <name type="scientific">Perspicuibacillus lycopersici</name>
    <dbReference type="NCBI Taxonomy" id="1325689"/>
    <lineage>
        <taxon>Bacteria</taxon>
        <taxon>Bacillati</taxon>
        <taxon>Bacillota</taxon>
        <taxon>Bacilli</taxon>
        <taxon>Bacillales</taxon>
        <taxon>Bacillaceae</taxon>
        <taxon>Perspicuibacillus</taxon>
    </lineage>
</organism>
<dbReference type="SUPFAM" id="SSF116965">
    <property type="entry name" value="Hypothetical protein MPN330"/>
    <property type="match status" value="1"/>
</dbReference>
<evidence type="ECO:0008006" key="3">
    <source>
        <dbReference type="Google" id="ProtNLM"/>
    </source>
</evidence>